<evidence type="ECO:0000313" key="1">
    <source>
        <dbReference type="EMBL" id="MFB9641632.1"/>
    </source>
</evidence>
<organism evidence="1 2">
    <name type="scientific">Agromyces lapidis</name>
    <dbReference type="NCBI Taxonomy" id="279574"/>
    <lineage>
        <taxon>Bacteria</taxon>
        <taxon>Bacillati</taxon>
        <taxon>Actinomycetota</taxon>
        <taxon>Actinomycetes</taxon>
        <taxon>Micrococcales</taxon>
        <taxon>Microbacteriaceae</taxon>
        <taxon>Agromyces</taxon>
    </lineage>
</organism>
<name>A0ABV5SPM2_9MICO</name>
<gene>
    <name evidence="1" type="ORF">ACFFQV_04935</name>
</gene>
<reference evidence="1 2" key="1">
    <citation type="submission" date="2024-09" db="EMBL/GenBank/DDBJ databases">
        <authorList>
            <person name="Sun Q."/>
            <person name="Mori K."/>
        </authorList>
    </citation>
    <scope>NUCLEOTIDE SEQUENCE [LARGE SCALE GENOMIC DNA]</scope>
    <source>
        <strain evidence="1 2">JCM 14321</strain>
    </source>
</reference>
<dbReference type="EMBL" id="JBHMBL010000001">
    <property type="protein sequence ID" value="MFB9641632.1"/>
    <property type="molecule type" value="Genomic_DNA"/>
</dbReference>
<accession>A0ABV5SPM2</accession>
<dbReference type="Proteomes" id="UP001589667">
    <property type="component" value="Unassembled WGS sequence"/>
</dbReference>
<sequence length="248" mass="27883">MPGQAIAGRAAVAARHSFADAARRGIRRSIVNPMEGSVEARVSHEVDRWLQWLPRWRPGTHRARVRLCQRCFGSPILAAAGLDVDIPHPVQHAFSMRMKGVIDVSVDDYTARNLPMLHREIRLAEERKARRPYRAGEGLDPEYLGLEVDPEPVPDQPFLFTLGGLEAVTAAEANEPAPRPFTLEEKEALREEVRLADEFAKQLGRRICIELAQHRYRIGNAIERLVEPQVAEMLADLDRELDAPGWPG</sequence>
<comment type="caution">
    <text evidence="1">The sequence shown here is derived from an EMBL/GenBank/DDBJ whole genome shotgun (WGS) entry which is preliminary data.</text>
</comment>
<protein>
    <submittedName>
        <fullName evidence="1">Spermidine/putrescine ABC transporter substrate-binding protein</fullName>
    </submittedName>
</protein>
<proteinExistence type="predicted"/>
<keyword evidence="2" id="KW-1185">Reference proteome</keyword>
<dbReference type="RefSeq" id="WP_343032740.1">
    <property type="nucleotide sequence ID" value="NZ_BAAANI010000006.1"/>
</dbReference>
<evidence type="ECO:0000313" key="2">
    <source>
        <dbReference type="Proteomes" id="UP001589667"/>
    </source>
</evidence>